<dbReference type="Pfam" id="PF21378">
    <property type="entry name" value="YceM-like_C"/>
    <property type="match status" value="1"/>
</dbReference>
<dbReference type="Gene3D" id="3.40.50.720">
    <property type="entry name" value="NAD(P)-binding Rossmann-like Domain"/>
    <property type="match status" value="1"/>
</dbReference>
<keyword evidence="4" id="KW-1185">Reference proteome</keyword>
<dbReference type="InterPro" id="IPR048477">
    <property type="entry name" value="YceM-like_C"/>
</dbReference>
<dbReference type="RefSeq" id="WP_207598592.1">
    <property type="nucleotide sequence ID" value="NZ_JAFNJU010000002.1"/>
</dbReference>
<dbReference type="Proteomes" id="UP000664218">
    <property type="component" value="Unassembled WGS sequence"/>
</dbReference>
<dbReference type="EMBL" id="JAFNJU010000002">
    <property type="protein sequence ID" value="MBO1264070.1"/>
    <property type="molecule type" value="Genomic_DNA"/>
</dbReference>
<comment type="caution">
    <text evidence="3">The sequence shown here is derived from an EMBL/GenBank/DDBJ whole genome shotgun (WGS) entry which is preliminary data.</text>
</comment>
<dbReference type="InterPro" id="IPR051317">
    <property type="entry name" value="Gfo/Idh/MocA_oxidoreduct"/>
</dbReference>
<dbReference type="Gene3D" id="3.30.360.10">
    <property type="entry name" value="Dihydrodipicolinate Reductase, domain 2"/>
    <property type="match status" value="1"/>
</dbReference>
<evidence type="ECO:0000313" key="3">
    <source>
        <dbReference type="EMBL" id="MBO1264070.1"/>
    </source>
</evidence>
<feature type="domain" description="YceM-like C-terminal" evidence="2">
    <location>
        <begin position="128"/>
        <end position="248"/>
    </location>
</feature>
<reference evidence="3" key="1">
    <citation type="submission" date="2021-03" db="EMBL/GenBank/DDBJ databases">
        <title>Proteiniclasticum marinus sp. nov., isolated from tidal flat sediment.</title>
        <authorList>
            <person name="Namirimu T."/>
            <person name="Yang J.-A."/>
            <person name="Yang S.-H."/>
            <person name="Kim Y.-J."/>
            <person name="Kwon K.K."/>
        </authorList>
    </citation>
    <scope>NUCLEOTIDE SEQUENCE</scope>
    <source>
        <strain evidence="3">SCR006</strain>
    </source>
</reference>
<evidence type="ECO:0000259" key="2">
    <source>
        <dbReference type="Pfam" id="PF21378"/>
    </source>
</evidence>
<sequence>MDGKVKLGLIGLGSIARKAYMPVLARERDWELAGCYSRTPEKRKAFAEEYRIRDYDSLEALAENVDAVIINSSTESHFELAKFFLEKGIHVLIDKPLASSVDECEKLVFASVHNKAKLMVTFNRRFAPLYKMLKDSITSTSLIRIVKNRSSRIGPQSSEFTINDDYIHLVDTARWFFDGKLIMVDGSIAVNSDDHLIYANHYYSSPEGCKIETLLHRDAGKTVEIIEVITEGKTLRVTDLATLEIEENNKKTILSPSQWDTVEKTKGFEDAILHFVSSVITDQEPESSGMDALATQRVIESIVRSN</sequence>
<dbReference type="InterPro" id="IPR000683">
    <property type="entry name" value="Gfo/Idh/MocA-like_OxRdtase_N"/>
</dbReference>
<dbReference type="Pfam" id="PF01408">
    <property type="entry name" value="GFO_IDH_MocA"/>
    <property type="match status" value="1"/>
</dbReference>
<organism evidence="3 4">
    <name type="scientific">Proteiniclasticum aestuarii</name>
    <dbReference type="NCBI Taxonomy" id="2817862"/>
    <lineage>
        <taxon>Bacteria</taxon>
        <taxon>Bacillati</taxon>
        <taxon>Bacillota</taxon>
        <taxon>Clostridia</taxon>
        <taxon>Eubacteriales</taxon>
        <taxon>Clostridiaceae</taxon>
        <taxon>Proteiniclasticum</taxon>
    </lineage>
</organism>
<name>A0A939H9B7_9CLOT</name>
<protein>
    <submittedName>
        <fullName evidence="3">Gfo/Idh/MocA family oxidoreductase</fullName>
    </submittedName>
</protein>
<feature type="domain" description="Gfo/Idh/MocA-like oxidoreductase N-terminal" evidence="1">
    <location>
        <begin position="6"/>
        <end position="122"/>
    </location>
</feature>
<dbReference type="InterPro" id="IPR036291">
    <property type="entry name" value="NAD(P)-bd_dom_sf"/>
</dbReference>
<dbReference type="GO" id="GO:0000166">
    <property type="term" value="F:nucleotide binding"/>
    <property type="evidence" value="ECO:0007669"/>
    <property type="project" value="InterPro"/>
</dbReference>
<evidence type="ECO:0000259" key="1">
    <source>
        <dbReference type="Pfam" id="PF01408"/>
    </source>
</evidence>
<dbReference type="SUPFAM" id="SSF55347">
    <property type="entry name" value="Glyceraldehyde-3-phosphate dehydrogenase-like, C-terminal domain"/>
    <property type="match status" value="1"/>
</dbReference>
<dbReference type="PANTHER" id="PTHR43708:SF4">
    <property type="entry name" value="OXIDOREDUCTASE YCEM-RELATED"/>
    <property type="match status" value="1"/>
</dbReference>
<accession>A0A939H9B7</accession>
<dbReference type="PANTHER" id="PTHR43708">
    <property type="entry name" value="CONSERVED EXPRESSED OXIDOREDUCTASE (EUROFUNG)"/>
    <property type="match status" value="1"/>
</dbReference>
<gene>
    <name evidence="3" type="ORF">J3A84_03300</name>
</gene>
<dbReference type="AlphaFoldDB" id="A0A939H9B7"/>
<dbReference type="SUPFAM" id="SSF51735">
    <property type="entry name" value="NAD(P)-binding Rossmann-fold domains"/>
    <property type="match status" value="1"/>
</dbReference>
<proteinExistence type="predicted"/>
<evidence type="ECO:0000313" key="4">
    <source>
        <dbReference type="Proteomes" id="UP000664218"/>
    </source>
</evidence>